<sequence length="94" mass="10308">MTEKQPIDWIASFQEAVSVGVPKGVPVVALVADQQDLPDWEPWLASQRKLVAGGAPGEVVLVERSGHHIPRDRPDAVAEAIHRLLPRASEEEKE</sequence>
<dbReference type="InterPro" id="IPR029058">
    <property type="entry name" value="AB_hydrolase_fold"/>
</dbReference>
<evidence type="ECO:0000313" key="1">
    <source>
        <dbReference type="EMBL" id="RKH68915.1"/>
    </source>
</evidence>
<name>A0A3A8QRB3_9BACT</name>
<dbReference type="SUPFAM" id="SSF53474">
    <property type="entry name" value="alpha/beta-Hydrolases"/>
    <property type="match status" value="1"/>
</dbReference>
<dbReference type="EMBL" id="RAWB01000003">
    <property type="protein sequence ID" value="RKH68915.1"/>
    <property type="molecule type" value="Genomic_DNA"/>
</dbReference>
<dbReference type="Gene3D" id="3.40.50.1820">
    <property type="entry name" value="alpha/beta hydrolase"/>
    <property type="match status" value="1"/>
</dbReference>
<organism evidence="1 2">
    <name type="scientific">Corallococcus llansteffanensis</name>
    <dbReference type="NCBI Taxonomy" id="2316731"/>
    <lineage>
        <taxon>Bacteria</taxon>
        <taxon>Pseudomonadati</taxon>
        <taxon>Myxococcota</taxon>
        <taxon>Myxococcia</taxon>
        <taxon>Myxococcales</taxon>
        <taxon>Cystobacterineae</taxon>
        <taxon>Myxococcaceae</taxon>
        <taxon>Corallococcus</taxon>
    </lineage>
</organism>
<protein>
    <recommendedName>
        <fullName evidence="3">Alpha/beta hydrolase</fullName>
    </recommendedName>
</protein>
<dbReference type="AlphaFoldDB" id="A0A3A8QRB3"/>
<proteinExistence type="predicted"/>
<evidence type="ECO:0008006" key="3">
    <source>
        <dbReference type="Google" id="ProtNLM"/>
    </source>
</evidence>
<dbReference type="RefSeq" id="WP_147450982.1">
    <property type="nucleotide sequence ID" value="NZ_RAWB01000003.1"/>
</dbReference>
<reference evidence="2" key="1">
    <citation type="submission" date="2018-09" db="EMBL/GenBank/DDBJ databases">
        <authorList>
            <person name="Livingstone P.G."/>
            <person name="Whitworth D.E."/>
        </authorList>
    </citation>
    <scope>NUCLEOTIDE SEQUENCE [LARGE SCALE GENOMIC DNA]</scope>
    <source>
        <strain evidence="2">CA051B</strain>
    </source>
</reference>
<comment type="caution">
    <text evidence="1">The sequence shown here is derived from an EMBL/GenBank/DDBJ whole genome shotgun (WGS) entry which is preliminary data.</text>
</comment>
<dbReference type="Proteomes" id="UP000272888">
    <property type="component" value="Unassembled WGS sequence"/>
</dbReference>
<accession>A0A3A8QRB3</accession>
<gene>
    <name evidence="1" type="ORF">D7V93_00680</name>
</gene>
<keyword evidence="2" id="KW-1185">Reference proteome</keyword>
<evidence type="ECO:0000313" key="2">
    <source>
        <dbReference type="Proteomes" id="UP000272888"/>
    </source>
</evidence>